<feature type="domain" description="PIH1 N-terminal" evidence="3">
    <location>
        <begin position="105"/>
        <end position="222"/>
    </location>
</feature>
<gene>
    <name evidence="4" type="ORF">ACHAXA_011635</name>
</gene>
<accession>A0ABD3RV90</accession>
<proteinExistence type="inferred from homology"/>
<dbReference type="AlphaFoldDB" id="A0ABD3RV90"/>
<evidence type="ECO:0000256" key="2">
    <source>
        <dbReference type="SAM" id="MobiDB-lite"/>
    </source>
</evidence>
<feature type="region of interest" description="Disordered" evidence="2">
    <location>
        <begin position="535"/>
        <end position="589"/>
    </location>
</feature>
<keyword evidence="5" id="KW-1185">Reference proteome</keyword>
<dbReference type="PANTHER" id="PTHR22997">
    <property type="entry name" value="PIH1 DOMAIN-CONTAINING PROTEIN 1"/>
    <property type="match status" value="1"/>
</dbReference>
<evidence type="ECO:0000256" key="1">
    <source>
        <dbReference type="ARBA" id="ARBA00008511"/>
    </source>
</evidence>
<dbReference type="Pfam" id="PF08190">
    <property type="entry name" value="PIH1"/>
    <property type="match status" value="1"/>
</dbReference>
<evidence type="ECO:0000259" key="3">
    <source>
        <dbReference type="Pfam" id="PF08190"/>
    </source>
</evidence>
<evidence type="ECO:0000313" key="5">
    <source>
        <dbReference type="Proteomes" id="UP001530377"/>
    </source>
</evidence>
<comment type="caution">
    <text evidence="4">The sequence shown here is derived from an EMBL/GenBank/DDBJ whole genome shotgun (WGS) entry which is preliminary data.</text>
</comment>
<reference evidence="4 5" key="1">
    <citation type="submission" date="2024-10" db="EMBL/GenBank/DDBJ databases">
        <title>Updated reference genomes for cyclostephanoid diatoms.</title>
        <authorList>
            <person name="Roberts W.R."/>
            <person name="Alverson A.J."/>
        </authorList>
    </citation>
    <scope>NUCLEOTIDE SEQUENCE [LARGE SCALE GENOMIC DNA]</scope>
    <source>
        <strain evidence="4 5">AJA228-03</strain>
    </source>
</reference>
<dbReference type="InterPro" id="IPR050734">
    <property type="entry name" value="PIH1/Kintoun_subfamily"/>
</dbReference>
<feature type="compositionally biased region" description="Basic and acidic residues" evidence="2">
    <location>
        <begin position="546"/>
        <end position="556"/>
    </location>
</feature>
<dbReference type="Proteomes" id="UP001530377">
    <property type="component" value="Unassembled WGS sequence"/>
</dbReference>
<sequence length="602" mass="65650">MSVKTIVPMEISIDYAGIDDGGIIVPGVTSSAPGRGMARASSGEGKDEDGIVITPHPSCIVIKTHLSSNGRDGHSTLFDNVDLNDKYISSSLLGICDNGSRIDKDDGIKVFLNICTHPLIAKPGQRKRLDESTGEEIDGWRLPMSMGDLRPCYDKMTKAAIVADCILHPEIVREMKTDPYRLHFVCDLVVQCASRKFGRTLFGGRQLDRRFKLPKMKYAGYVDETTGLPIVYKSYPVSSVLGHDGPYAQKAAVAKQRVKGSGGKLCIIEEIDSSPSRSKSLASAETSSRVEAAEVSGDVQCRIALFIDGGGCCNSSIPLFDFLALASGQDGIVPPGQPSSTLRGIIKSPKMKSCNEKGNAHKSQLLNAPIPYDVTTFVGEVLGFDALDDCNWILTAKTNVETMPTVDLSPFLLSVSTRGSKTDCILPFPVDTRKTSITYNNKNCALDIRMPLLQSALTLDGGPDPGSRQYEIQYAFSDRKDKAIDGRACISDETPKRSEHNSNATKGEKFSSYFLDANIGDEDIDARQLPEDAFHSQDVLSQHMLRRQEDEREKRRSGGKNSHGRDGADTEYVNVDDFRPPTLTDTTPNDISMSCDLIMSLV</sequence>
<evidence type="ECO:0000313" key="4">
    <source>
        <dbReference type="EMBL" id="KAL3816138.1"/>
    </source>
</evidence>
<comment type="similarity">
    <text evidence="1">Belongs to the PIH1 family.</text>
</comment>
<dbReference type="InterPro" id="IPR012981">
    <property type="entry name" value="PIH1_N"/>
</dbReference>
<dbReference type="EMBL" id="JALLPB020000164">
    <property type="protein sequence ID" value="KAL3816138.1"/>
    <property type="molecule type" value="Genomic_DNA"/>
</dbReference>
<name>A0ABD3RV90_9STRA</name>
<dbReference type="PANTHER" id="PTHR22997:SF0">
    <property type="entry name" value="PIH1 DOMAIN-CONTAINING PROTEIN 1"/>
    <property type="match status" value="1"/>
</dbReference>
<organism evidence="4 5">
    <name type="scientific">Cyclostephanos tholiformis</name>
    <dbReference type="NCBI Taxonomy" id="382380"/>
    <lineage>
        <taxon>Eukaryota</taxon>
        <taxon>Sar</taxon>
        <taxon>Stramenopiles</taxon>
        <taxon>Ochrophyta</taxon>
        <taxon>Bacillariophyta</taxon>
        <taxon>Coscinodiscophyceae</taxon>
        <taxon>Thalassiosirophycidae</taxon>
        <taxon>Stephanodiscales</taxon>
        <taxon>Stephanodiscaceae</taxon>
        <taxon>Cyclostephanos</taxon>
    </lineage>
</organism>
<protein>
    <recommendedName>
        <fullName evidence="3">PIH1 N-terminal domain-containing protein</fullName>
    </recommendedName>
</protein>